<feature type="transmembrane region" description="Helical" evidence="3">
    <location>
        <begin position="192"/>
        <end position="211"/>
    </location>
</feature>
<dbReference type="SUPFAM" id="SSF103473">
    <property type="entry name" value="MFS general substrate transporter"/>
    <property type="match status" value="1"/>
</dbReference>
<dbReference type="AlphaFoldDB" id="A0A6H0XNE8"/>
<dbReference type="PROSITE" id="PS50850">
    <property type="entry name" value="MFS"/>
    <property type="match status" value="1"/>
</dbReference>
<keyword evidence="6" id="KW-1185">Reference proteome</keyword>
<proteinExistence type="predicted"/>
<dbReference type="GO" id="GO:0000329">
    <property type="term" value="C:fungal-type vacuole membrane"/>
    <property type="evidence" value="ECO:0007669"/>
    <property type="project" value="TreeGrafter"/>
</dbReference>
<keyword evidence="3" id="KW-1133">Transmembrane helix</keyword>
<dbReference type="Pfam" id="PF07690">
    <property type="entry name" value="MFS_1"/>
    <property type="match status" value="2"/>
</dbReference>
<keyword evidence="3" id="KW-0472">Membrane</keyword>
<name>A0A6H0XNE8_9PEZI</name>
<dbReference type="InterPro" id="IPR011701">
    <property type="entry name" value="MFS"/>
</dbReference>
<dbReference type="OrthoDB" id="10027823at2759"/>
<protein>
    <recommendedName>
        <fullName evidence="4">Major facilitator superfamily (MFS) profile domain-containing protein</fullName>
    </recommendedName>
</protein>
<dbReference type="InterPro" id="IPR020846">
    <property type="entry name" value="MFS_dom"/>
</dbReference>
<evidence type="ECO:0000313" key="5">
    <source>
        <dbReference type="EMBL" id="QIW96242.1"/>
    </source>
</evidence>
<feature type="transmembrane region" description="Helical" evidence="3">
    <location>
        <begin position="158"/>
        <end position="180"/>
    </location>
</feature>
<evidence type="ECO:0000313" key="6">
    <source>
        <dbReference type="Proteomes" id="UP000503462"/>
    </source>
</evidence>
<dbReference type="PANTHER" id="PTHR23520">
    <property type="entry name" value="TRANSPORTER, PUTATIVE (AFU_ORTHOLOGUE AFUA_3G04000)-RELATED"/>
    <property type="match status" value="1"/>
</dbReference>
<dbReference type="Gene3D" id="1.20.1250.20">
    <property type="entry name" value="MFS general substrate transporter like domains"/>
    <property type="match status" value="1"/>
</dbReference>
<dbReference type="PANTHER" id="PTHR23520:SF5">
    <property type="entry name" value="TRANSPORTER, PUTATIVE (AFU_ORTHOLOGUE AFUA_3G04000)-RELATED"/>
    <property type="match status" value="1"/>
</dbReference>
<gene>
    <name evidence="5" type="ORF">AMS68_001760</name>
</gene>
<feature type="transmembrane region" description="Helical" evidence="3">
    <location>
        <begin position="116"/>
        <end position="137"/>
    </location>
</feature>
<dbReference type="Proteomes" id="UP000503462">
    <property type="component" value="Chromosome 1"/>
</dbReference>
<feature type="transmembrane region" description="Helical" evidence="3">
    <location>
        <begin position="349"/>
        <end position="369"/>
    </location>
</feature>
<feature type="transmembrane region" description="Helical" evidence="3">
    <location>
        <begin position="64"/>
        <end position="86"/>
    </location>
</feature>
<feature type="transmembrane region" description="Helical" evidence="3">
    <location>
        <begin position="416"/>
        <end position="436"/>
    </location>
</feature>
<dbReference type="EMBL" id="CP051139">
    <property type="protein sequence ID" value="QIW96242.1"/>
    <property type="molecule type" value="Genomic_DNA"/>
</dbReference>
<comment type="subcellular location">
    <subcellularLocation>
        <location evidence="1">Membrane</location>
        <topology evidence="1">Multi-pass membrane protein</topology>
    </subcellularLocation>
</comment>
<reference evidence="5 6" key="1">
    <citation type="journal article" date="2016" name="Sci. Rep.">
        <title>Peltaster fructicola genome reveals evolution from an invasive phytopathogen to an ectophytic parasite.</title>
        <authorList>
            <person name="Xu C."/>
            <person name="Chen H."/>
            <person name="Gleason M.L."/>
            <person name="Xu J.R."/>
            <person name="Liu H."/>
            <person name="Zhang R."/>
            <person name="Sun G."/>
        </authorList>
    </citation>
    <scope>NUCLEOTIDE SEQUENCE [LARGE SCALE GENOMIC DNA]</scope>
    <source>
        <strain evidence="5 6">LNHT1506</strain>
    </source>
</reference>
<feature type="transmembrane region" description="Helical" evidence="3">
    <location>
        <begin position="305"/>
        <end position="328"/>
    </location>
</feature>
<organism evidence="5 6">
    <name type="scientific">Peltaster fructicola</name>
    <dbReference type="NCBI Taxonomy" id="286661"/>
    <lineage>
        <taxon>Eukaryota</taxon>
        <taxon>Fungi</taxon>
        <taxon>Dikarya</taxon>
        <taxon>Ascomycota</taxon>
        <taxon>Pezizomycotina</taxon>
        <taxon>Dothideomycetes</taxon>
        <taxon>Dothideomycetes incertae sedis</taxon>
        <taxon>Peltaster</taxon>
    </lineage>
</organism>
<keyword evidence="3" id="KW-0812">Transmembrane</keyword>
<evidence type="ECO:0000256" key="1">
    <source>
        <dbReference type="ARBA" id="ARBA00004141"/>
    </source>
</evidence>
<dbReference type="InterPro" id="IPR036259">
    <property type="entry name" value="MFS_trans_sf"/>
</dbReference>
<evidence type="ECO:0000256" key="2">
    <source>
        <dbReference type="SAM" id="MobiDB-lite"/>
    </source>
</evidence>
<sequence length="480" mass="51748">MASNTMSKVASRLRQELGINSYLNSGPDVHALMGMRVIRMFAYGSTTLILASFLSDLGHSGAEIGLFMTLTLIGDVIISLLLTLFADRLGRRRILLLGSLLMAASGLVFWRITNYWLLLLAAIFGVISPSGNEIGPFRAVEESTIAHLTTEQTRTDIFALYVVGGTLGTSAGSLVSGFLTQELQSLGFGTTASYQVIFAMYAMLGFVKALWSLRLSEDCEVVESREPEESHAALLNGNPPEPAKKTMFQRSPASQQTVLKLCALFFFDSLARCVRVLPFNELLMVGSGMVPASLIAFFIERKFLISFAWLGTIIGVCQLLSSFGNILASSVARRIGLIQTMVFTHLPSAIFLALIPAPTTLWLTVVFLVGRSSLSAMDQAPRSAFLAAVVLPEERTAVMGIVNIVKTVGQSAGPTITGILAAGGHFWIAFVIAGALKASYDLAMLRMFASHPVAQARATFTQADELDHVSAHDTEIVPAR</sequence>
<dbReference type="GO" id="GO:0022857">
    <property type="term" value="F:transmembrane transporter activity"/>
    <property type="evidence" value="ECO:0007669"/>
    <property type="project" value="InterPro"/>
</dbReference>
<feature type="transmembrane region" description="Helical" evidence="3">
    <location>
        <begin position="93"/>
        <end position="110"/>
    </location>
</feature>
<evidence type="ECO:0000256" key="3">
    <source>
        <dbReference type="SAM" id="Phobius"/>
    </source>
</evidence>
<accession>A0A6H0XNE8</accession>
<feature type="transmembrane region" description="Helical" evidence="3">
    <location>
        <begin position="40"/>
        <end position="58"/>
    </location>
</feature>
<evidence type="ECO:0000259" key="4">
    <source>
        <dbReference type="PROSITE" id="PS50850"/>
    </source>
</evidence>
<feature type="region of interest" description="Disordered" evidence="2">
    <location>
        <begin position="228"/>
        <end position="247"/>
    </location>
</feature>
<feature type="transmembrane region" description="Helical" evidence="3">
    <location>
        <begin position="282"/>
        <end position="299"/>
    </location>
</feature>
<feature type="domain" description="Major facilitator superfamily (MFS) profile" evidence="4">
    <location>
        <begin position="28"/>
        <end position="452"/>
    </location>
</feature>